<organism evidence="1 2">
    <name type="scientific">Smallanthus sonchifolius</name>
    <dbReference type="NCBI Taxonomy" id="185202"/>
    <lineage>
        <taxon>Eukaryota</taxon>
        <taxon>Viridiplantae</taxon>
        <taxon>Streptophyta</taxon>
        <taxon>Embryophyta</taxon>
        <taxon>Tracheophyta</taxon>
        <taxon>Spermatophyta</taxon>
        <taxon>Magnoliopsida</taxon>
        <taxon>eudicotyledons</taxon>
        <taxon>Gunneridae</taxon>
        <taxon>Pentapetalae</taxon>
        <taxon>asterids</taxon>
        <taxon>campanulids</taxon>
        <taxon>Asterales</taxon>
        <taxon>Asteraceae</taxon>
        <taxon>Asteroideae</taxon>
        <taxon>Heliantheae alliance</taxon>
        <taxon>Millerieae</taxon>
        <taxon>Smallanthus</taxon>
    </lineage>
</organism>
<evidence type="ECO:0000313" key="2">
    <source>
        <dbReference type="Proteomes" id="UP001056120"/>
    </source>
</evidence>
<dbReference type="Proteomes" id="UP001056120">
    <property type="component" value="Linkage Group LG21"/>
</dbReference>
<dbReference type="EMBL" id="CM042038">
    <property type="protein sequence ID" value="KAI3733147.1"/>
    <property type="molecule type" value="Genomic_DNA"/>
</dbReference>
<protein>
    <submittedName>
        <fullName evidence="1">Uncharacterized protein</fullName>
    </submittedName>
</protein>
<reference evidence="1 2" key="2">
    <citation type="journal article" date="2022" name="Mol. Ecol. Resour.">
        <title>The genomes of chicory, endive, great burdock and yacon provide insights into Asteraceae paleo-polyploidization history and plant inulin production.</title>
        <authorList>
            <person name="Fan W."/>
            <person name="Wang S."/>
            <person name="Wang H."/>
            <person name="Wang A."/>
            <person name="Jiang F."/>
            <person name="Liu H."/>
            <person name="Zhao H."/>
            <person name="Xu D."/>
            <person name="Zhang Y."/>
        </authorList>
    </citation>
    <scope>NUCLEOTIDE SEQUENCE [LARGE SCALE GENOMIC DNA]</scope>
    <source>
        <strain evidence="2">cv. Yunnan</strain>
        <tissue evidence="1">Leaves</tissue>
    </source>
</reference>
<sequence>MKRYSAPLVIEDASSSNEKTLILGIRKQVCPAERFTSLLNSFLWFQIRALGIQRVEQLICVSKVRFRRVTGYENDKSCRDQ</sequence>
<proteinExistence type="predicted"/>
<name>A0ACB9CFV7_9ASTR</name>
<gene>
    <name evidence="1" type="ORF">L1987_64365</name>
</gene>
<accession>A0ACB9CFV7</accession>
<reference evidence="2" key="1">
    <citation type="journal article" date="2022" name="Mol. Ecol. Resour.">
        <title>The genomes of chicory, endive, great burdock and yacon provide insights into Asteraceae palaeo-polyploidization history and plant inulin production.</title>
        <authorList>
            <person name="Fan W."/>
            <person name="Wang S."/>
            <person name="Wang H."/>
            <person name="Wang A."/>
            <person name="Jiang F."/>
            <person name="Liu H."/>
            <person name="Zhao H."/>
            <person name="Xu D."/>
            <person name="Zhang Y."/>
        </authorList>
    </citation>
    <scope>NUCLEOTIDE SEQUENCE [LARGE SCALE GENOMIC DNA]</scope>
    <source>
        <strain evidence="2">cv. Yunnan</strain>
    </source>
</reference>
<keyword evidence="2" id="KW-1185">Reference proteome</keyword>
<evidence type="ECO:0000313" key="1">
    <source>
        <dbReference type="EMBL" id="KAI3733147.1"/>
    </source>
</evidence>
<comment type="caution">
    <text evidence="1">The sequence shown here is derived from an EMBL/GenBank/DDBJ whole genome shotgun (WGS) entry which is preliminary data.</text>
</comment>